<dbReference type="OMA" id="MESHRIA"/>
<dbReference type="SUPFAM" id="SSF51735">
    <property type="entry name" value="NAD(P)-binding Rossmann-fold domains"/>
    <property type="match status" value="1"/>
</dbReference>
<dbReference type="Pfam" id="PF00106">
    <property type="entry name" value="adh_short"/>
    <property type="match status" value="1"/>
</dbReference>
<reference evidence="3 4" key="1">
    <citation type="journal article" date="2016" name="Proc. Natl. Acad. Sci. U.S.A.">
        <title>Lipid metabolic changes in an early divergent fungus govern the establishment of a mutualistic symbiosis with endobacteria.</title>
        <authorList>
            <person name="Lastovetsky O.A."/>
            <person name="Gaspar M.L."/>
            <person name="Mondo S.J."/>
            <person name="LaButti K.M."/>
            <person name="Sandor L."/>
            <person name="Grigoriev I.V."/>
            <person name="Henry S.A."/>
            <person name="Pawlowska T.E."/>
        </authorList>
    </citation>
    <scope>NUCLEOTIDE SEQUENCE [LARGE SCALE GENOMIC DNA]</scope>
    <source>
        <strain evidence="3 4">ATCC 11559</strain>
    </source>
</reference>
<dbReference type="VEuPathDB" id="FungiDB:BCV72DRAFT_96454"/>
<evidence type="ECO:0000256" key="2">
    <source>
        <dbReference type="RuleBase" id="RU000363"/>
    </source>
</evidence>
<evidence type="ECO:0000313" key="4">
    <source>
        <dbReference type="Proteomes" id="UP000242381"/>
    </source>
</evidence>
<dbReference type="PRINTS" id="PR00080">
    <property type="entry name" value="SDRFAMILY"/>
</dbReference>
<dbReference type="PRINTS" id="PR00081">
    <property type="entry name" value="GDHRDH"/>
</dbReference>
<dbReference type="GO" id="GO:0016491">
    <property type="term" value="F:oxidoreductase activity"/>
    <property type="evidence" value="ECO:0007669"/>
    <property type="project" value="UniProtKB-KW"/>
</dbReference>
<dbReference type="PANTHER" id="PTHR43157">
    <property type="entry name" value="PHOSPHATIDYLINOSITOL-GLYCAN BIOSYNTHESIS CLASS F PROTEIN-RELATED"/>
    <property type="match status" value="1"/>
</dbReference>
<dbReference type="AlphaFoldDB" id="A0A1X0SGL5"/>
<keyword evidence="1" id="KW-0560">Oxidoreductase</keyword>
<dbReference type="InterPro" id="IPR036291">
    <property type="entry name" value="NAD(P)-bd_dom_sf"/>
</dbReference>
<evidence type="ECO:0000256" key="1">
    <source>
        <dbReference type="ARBA" id="ARBA00023002"/>
    </source>
</evidence>
<organism evidence="3 4">
    <name type="scientific">Rhizopus microsporus</name>
    <dbReference type="NCBI Taxonomy" id="58291"/>
    <lineage>
        <taxon>Eukaryota</taxon>
        <taxon>Fungi</taxon>
        <taxon>Fungi incertae sedis</taxon>
        <taxon>Mucoromycota</taxon>
        <taxon>Mucoromycotina</taxon>
        <taxon>Mucoromycetes</taxon>
        <taxon>Mucorales</taxon>
        <taxon>Mucorineae</taxon>
        <taxon>Rhizopodaceae</taxon>
        <taxon>Rhizopus</taxon>
    </lineage>
</organism>
<dbReference type="InterPro" id="IPR002347">
    <property type="entry name" value="SDR_fam"/>
</dbReference>
<evidence type="ECO:0000313" key="3">
    <source>
        <dbReference type="EMBL" id="ORE23460.1"/>
    </source>
</evidence>
<dbReference type="CDD" id="cd05327">
    <property type="entry name" value="retinol-DH_like_SDR_c_like"/>
    <property type="match status" value="1"/>
</dbReference>
<dbReference type="Proteomes" id="UP000242381">
    <property type="component" value="Unassembled WGS sequence"/>
</dbReference>
<sequence>MRDFWSKRNYSFEQIPDLTGKVAIVTGSSSGIGKVCATEMARKGCTVIVAARDEKRCQAAVEEIIEATGNKKVEYIRIDLMSLASVKKFADEFKSRYEQLNILMNNAGVMMCPFALSEDGIETQFATNHVAHHYLTMLLLPLLEASTPSRVVTVSSMGHMLLWKKFDLESISDPEQYSTLQHYAMSKACNILFTRELNKRLENKGVKNVYVNCNHPGIVRSDLFRHLYKPGSWKEWLNNFIFISTEDGALTQLYLATSPEVEEKDIRGKYCVPFGVVSSPWGAAAHNDRPLELWEYTEKLIKEKMPDYESPI</sequence>
<gene>
    <name evidence="3" type="ORF">BCV71DRAFT_259357</name>
</gene>
<accession>A0A1X0SGL5</accession>
<protein>
    <submittedName>
        <fullName evidence="3">NAD(P)-binding protein</fullName>
    </submittedName>
</protein>
<proteinExistence type="inferred from homology"/>
<name>A0A1X0SGL5_RHIZD</name>
<dbReference type="PANTHER" id="PTHR43157:SF31">
    <property type="entry name" value="PHOSPHATIDYLINOSITOL-GLYCAN BIOSYNTHESIS CLASS F PROTEIN"/>
    <property type="match status" value="1"/>
</dbReference>
<dbReference type="Gene3D" id="3.40.50.720">
    <property type="entry name" value="NAD(P)-binding Rossmann-like Domain"/>
    <property type="match status" value="1"/>
</dbReference>
<dbReference type="EMBL" id="KV921258">
    <property type="protein sequence ID" value="ORE23460.1"/>
    <property type="molecule type" value="Genomic_DNA"/>
</dbReference>
<comment type="similarity">
    <text evidence="2">Belongs to the short-chain dehydrogenases/reductases (SDR) family.</text>
</comment>